<dbReference type="AlphaFoldDB" id="A0AAU2A0Q1"/>
<gene>
    <name evidence="1" type="ORF">OHA22_22665</name>
</gene>
<protein>
    <submittedName>
        <fullName evidence="1">Uncharacterized protein</fullName>
    </submittedName>
</protein>
<proteinExistence type="predicted"/>
<reference evidence="1" key="1">
    <citation type="submission" date="2022-10" db="EMBL/GenBank/DDBJ databases">
        <title>The complete genomes of actinobacterial strains from the NBC collection.</title>
        <authorList>
            <person name="Joergensen T.S."/>
            <person name="Alvarez Arevalo M."/>
            <person name="Sterndorff E.B."/>
            <person name="Faurdal D."/>
            <person name="Vuksanovic O."/>
            <person name="Mourched A.-S."/>
            <person name="Charusanti P."/>
            <person name="Shaw S."/>
            <person name="Blin K."/>
            <person name="Weber T."/>
        </authorList>
    </citation>
    <scope>NUCLEOTIDE SEQUENCE</scope>
    <source>
        <strain evidence="1">NBC_00093</strain>
    </source>
</reference>
<sequence>MTKAPLHGPRTNRHLAWVTALAVAALIATQWLASAGLPAH</sequence>
<evidence type="ECO:0000313" key="1">
    <source>
        <dbReference type="EMBL" id="WTT18138.1"/>
    </source>
</evidence>
<dbReference type="EMBL" id="CP108222">
    <property type="protein sequence ID" value="WTT18138.1"/>
    <property type="molecule type" value="Genomic_DNA"/>
</dbReference>
<name>A0AAU2A0Q1_9ACTN</name>
<accession>A0AAU2A0Q1</accession>
<organism evidence="1">
    <name type="scientific">Streptomyces sp. NBC_00093</name>
    <dbReference type="NCBI Taxonomy" id="2975649"/>
    <lineage>
        <taxon>Bacteria</taxon>
        <taxon>Bacillati</taxon>
        <taxon>Actinomycetota</taxon>
        <taxon>Actinomycetes</taxon>
        <taxon>Kitasatosporales</taxon>
        <taxon>Streptomycetaceae</taxon>
        <taxon>Streptomyces</taxon>
    </lineage>
</organism>